<evidence type="ECO:0000313" key="3">
    <source>
        <dbReference type="Proteomes" id="UP000036406"/>
    </source>
</evidence>
<comment type="similarity">
    <text evidence="1">Belongs to the bacterial solute-binding protein 3 family.</text>
</comment>
<organism evidence="2 3">
    <name type="scientific">Marinobacter psychrophilus</name>
    <dbReference type="NCBI Taxonomy" id="330734"/>
    <lineage>
        <taxon>Bacteria</taxon>
        <taxon>Pseudomonadati</taxon>
        <taxon>Pseudomonadota</taxon>
        <taxon>Gammaproteobacteria</taxon>
        <taxon>Pseudomonadales</taxon>
        <taxon>Marinobacteraceae</taxon>
        <taxon>Marinobacter</taxon>
    </lineage>
</organism>
<keyword evidence="3" id="KW-1185">Reference proteome</keyword>
<accession>A0A0H4I315</accession>
<dbReference type="SUPFAM" id="SSF53850">
    <property type="entry name" value="Periplasmic binding protein-like II"/>
    <property type="match status" value="1"/>
</dbReference>
<proteinExistence type="inferred from homology"/>
<evidence type="ECO:0000313" key="2">
    <source>
        <dbReference type="EMBL" id="AKO53374.1"/>
    </source>
</evidence>
<evidence type="ECO:0000256" key="1">
    <source>
        <dbReference type="ARBA" id="ARBA00010333"/>
    </source>
</evidence>
<dbReference type="KEGG" id="mpq:ABA45_13895"/>
<sequence>MIMVAAKSLIGAFLALTVLPAWSEIQGEGSLTVSIAAPAYWCPYACSALGLRSGFTVDIARAALESEGHKVVYKNLPYDRALVEAESGRIDAIMPTFKGEAPNFVFPSYAVSLTEYCFYVPEDELRRYSGLDSIENMRFVATSGYSYGEDMDAYISNNQGGRVILIGGDDVSNRLREIVRRGRVDALLDDRLLFESSQNGVGLVNAGCLDGRHAGYLALSPEDPDRSSAIAEAFDRGFRTIRGDGQICEILEKYRLGAEVVLDLSGDYCPSNFF</sequence>
<dbReference type="PATRIC" id="fig|330734.3.peg.2917"/>
<name>A0A0H4I315_9GAMM</name>
<gene>
    <name evidence="2" type="ORF">ABA45_13895</name>
</gene>
<protein>
    <submittedName>
        <fullName evidence="2">ABC transporter substrate-binding protein</fullName>
    </submittedName>
</protein>
<reference evidence="2 3" key="1">
    <citation type="submission" date="2015-05" db="EMBL/GenBank/DDBJ databases">
        <title>Complete genome of Marinobacter psychrophilus strain 20041T isolated from sea-ice of the Canadian Basin.</title>
        <authorList>
            <person name="Song L."/>
            <person name="Ren L."/>
            <person name="Yu Y."/>
            <person name="Wang X."/>
        </authorList>
    </citation>
    <scope>NUCLEOTIDE SEQUENCE [LARGE SCALE GENOMIC DNA]</scope>
    <source>
        <strain evidence="2 3">20041</strain>
    </source>
</reference>
<dbReference type="Proteomes" id="UP000036406">
    <property type="component" value="Chromosome"/>
</dbReference>
<dbReference type="Gene3D" id="3.40.190.10">
    <property type="entry name" value="Periplasmic binding protein-like II"/>
    <property type="match status" value="2"/>
</dbReference>
<dbReference type="STRING" id="330734.ABA45_13895"/>
<dbReference type="PANTHER" id="PTHR35936">
    <property type="entry name" value="MEMBRANE-BOUND LYTIC MUREIN TRANSGLYCOSYLASE F"/>
    <property type="match status" value="1"/>
</dbReference>
<dbReference type="PANTHER" id="PTHR35936:SF25">
    <property type="entry name" value="ABC TRANSPORTER SUBSTRATE-BINDING PROTEIN"/>
    <property type="match status" value="1"/>
</dbReference>
<dbReference type="AlphaFoldDB" id="A0A0H4I315"/>
<dbReference type="EMBL" id="CP011494">
    <property type="protein sequence ID" value="AKO53374.1"/>
    <property type="molecule type" value="Genomic_DNA"/>
</dbReference>